<reference evidence="2" key="1">
    <citation type="submission" date="2022-11" db="UniProtKB">
        <authorList>
            <consortium name="WormBaseParasite"/>
        </authorList>
    </citation>
    <scope>IDENTIFICATION</scope>
</reference>
<sequence>MEELKEEDAKEASLMEILNYAKPEIKLAFFGILLSLLRGLVWPAFSIIYGRLFLILSKSDLSHAFHDAIIICGCFVFIGILGAIATFSSGFCLGIVGEKVSMRLRLSVFRNILSQDGAYFEKASHSAGALASRLAKDPSNFQAVSFVMLLFT</sequence>
<dbReference type="WBParaSite" id="ES5_v2.g20452.t1">
    <property type="protein sequence ID" value="ES5_v2.g20452.t1"/>
    <property type="gene ID" value="ES5_v2.g20452"/>
</dbReference>
<organism evidence="1 2">
    <name type="scientific">Panagrolaimus sp. ES5</name>
    <dbReference type="NCBI Taxonomy" id="591445"/>
    <lineage>
        <taxon>Eukaryota</taxon>
        <taxon>Metazoa</taxon>
        <taxon>Ecdysozoa</taxon>
        <taxon>Nematoda</taxon>
        <taxon>Chromadorea</taxon>
        <taxon>Rhabditida</taxon>
        <taxon>Tylenchina</taxon>
        <taxon>Panagrolaimomorpha</taxon>
        <taxon>Panagrolaimoidea</taxon>
        <taxon>Panagrolaimidae</taxon>
        <taxon>Panagrolaimus</taxon>
    </lineage>
</organism>
<name>A0AC34FSN8_9BILA</name>
<evidence type="ECO:0000313" key="2">
    <source>
        <dbReference type="WBParaSite" id="ES5_v2.g20452.t1"/>
    </source>
</evidence>
<dbReference type="Proteomes" id="UP000887579">
    <property type="component" value="Unplaced"/>
</dbReference>
<evidence type="ECO:0000313" key="1">
    <source>
        <dbReference type="Proteomes" id="UP000887579"/>
    </source>
</evidence>
<accession>A0AC34FSN8</accession>
<proteinExistence type="predicted"/>
<protein>
    <submittedName>
        <fullName evidence="2">ABC transmembrane type-1 domain-containing protein</fullName>
    </submittedName>
</protein>